<comment type="caution">
    <text evidence="7">The sequence shown here is derived from an EMBL/GenBank/DDBJ whole genome shotgun (WGS) entry which is preliminary data.</text>
</comment>
<sequence length="226" mass="25513">MTSASTSVSDAIRQRHSVRAFLPTPVEEKLIHDILEDARFAPSGVNTQPWQVAVVSGETKTQLQNKMVAAFEAGETGQMDYQYYPKNWVAPFKQRRVETGIALYNALQIEREDKAARLAQWAANYCSFDAPVSLFFFMDPSLETGSYFDYGMFVQNIMLLAVEKGLATCPQGALGEYPTIIKQHLGYDNDLILLGGMALGYEDKEHPVNRYRTEREAVNAFTRFFD</sequence>
<name>A0A067A232_HYDMR</name>
<dbReference type="Gene3D" id="3.40.109.10">
    <property type="entry name" value="NADH Oxidase"/>
    <property type="match status" value="1"/>
</dbReference>
<dbReference type="CDD" id="cd02136">
    <property type="entry name" value="PnbA_NfnB-like"/>
    <property type="match status" value="1"/>
</dbReference>
<keyword evidence="8" id="KW-1185">Reference proteome</keyword>
<evidence type="ECO:0000256" key="1">
    <source>
        <dbReference type="ARBA" id="ARBA00001917"/>
    </source>
</evidence>
<reference evidence="7 8" key="1">
    <citation type="submission" date="2014-04" db="EMBL/GenBank/DDBJ databases">
        <title>Draft genome sequence of Hydrogenovibrio marinus MH-110, a model organism for aerobic H2 metabolism.</title>
        <authorList>
            <person name="Cha H.J."/>
            <person name="Jo B.H."/>
            <person name="Hwang B.H."/>
        </authorList>
    </citation>
    <scope>NUCLEOTIDE SEQUENCE [LARGE SCALE GENOMIC DNA]</scope>
    <source>
        <strain evidence="7 8">MH-110</strain>
    </source>
</reference>
<keyword evidence="5" id="KW-0560">Oxidoreductase</keyword>
<dbReference type="AlphaFoldDB" id="A0A067A232"/>
<dbReference type="Proteomes" id="UP000027341">
    <property type="component" value="Unassembled WGS sequence"/>
</dbReference>
<gene>
    <name evidence="7" type="ORF">EI16_09155</name>
</gene>
<evidence type="ECO:0000256" key="4">
    <source>
        <dbReference type="ARBA" id="ARBA00022643"/>
    </source>
</evidence>
<dbReference type="Pfam" id="PF00881">
    <property type="entry name" value="Nitroreductase"/>
    <property type="match status" value="1"/>
</dbReference>
<proteinExistence type="inferred from homology"/>
<feature type="domain" description="Nitroreductase" evidence="6">
    <location>
        <begin position="12"/>
        <end position="201"/>
    </location>
</feature>
<comment type="similarity">
    <text evidence="2">Belongs to the nitroreductase family.</text>
</comment>
<dbReference type="RefSeq" id="WP_029912554.1">
    <property type="nucleotide sequence ID" value="NZ_AP020335.1"/>
</dbReference>
<evidence type="ECO:0000256" key="3">
    <source>
        <dbReference type="ARBA" id="ARBA00022630"/>
    </source>
</evidence>
<evidence type="ECO:0000256" key="5">
    <source>
        <dbReference type="ARBA" id="ARBA00023002"/>
    </source>
</evidence>
<dbReference type="PANTHER" id="PTHR43673:SF2">
    <property type="entry name" value="NITROREDUCTASE"/>
    <property type="match status" value="1"/>
</dbReference>
<dbReference type="InterPro" id="IPR029479">
    <property type="entry name" value="Nitroreductase"/>
</dbReference>
<dbReference type="EMBL" id="JMIU01000001">
    <property type="protein sequence ID" value="KDN96425.1"/>
    <property type="molecule type" value="Genomic_DNA"/>
</dbReference>
<evidence type="ECO:0000256" key="2">
    <source>
        <dbReference type="ARBA" id="ARBA00007118"/>
    </source>
</evidence>
<evidence type="ECO:0000259" key="6">
    <source>
        <dbReference type="Pfam" id="PF00881"/>
    </source>
</evidence>
<accession>A0A067A232</accession>
<dbReference type="STRING" id="28885.EI16_09155"/>
<comment type="cofactor">
    <cofactor evidence="1">
        <name>FMN</name>
        <dbReference type="ChEBI" id="CHEBI:58210"/>
    </cofactor>
</comment>
<evidence type="ECO:0000313" key="8">
    <source>
        <dbReference type="Proteomes" id="UP000027341"/>
    </source>
</evidence>
<keyword evidence="3" id="KW-0285">Flavoprotein</keyword>
<evidence type="ECO:0000313" key="7">
    <source>
        <dbReference type="EMBL" id="KDN96425.1"/>
    </source>
</evidence>
<dbReference type="SUPFAM" id="SSF55469">
    <property type="entry name" value="FMN-dependent nitroreductase-like"/>
    <property type="match status" value="1"/>
</dbReference>
<dbReference type="InterPro" id="IPR000415">
    <property type="entry name" value="Nitroreductase-like"/>
</dbReference>
<keyword evidence="4" id="KW-0288">FMN</keyword>
<organism evidence="7 8">
    <name type="scientific">Hydrogenovibrio marinus</name>
    <dbReference type="NCBI Taxonomy" id="28885"/>
    <lineage>
        <taxon>Bacteria</taxon>
        <taxon>Pseudomonadati</taxon>
        <taxon>Pseudomonadota</taxon>
        <taxon>Gammaproteobacteria</taxon>
        <taxon>Thiotrichales</taxon>
        <taxon>Piscirickettsiaceae</taxon>
        <taxon>Hydrogenovibrio</taxon>
    </lineage>
</organism>
<dbReference type="GO" id="GO:0016491">
    <property type="term" value="F:oxidoreductase activity"/>
    <property type="evidence" value="ECO:0007669"/>
    <property type="project" value="UniProtKB-KW"/>
</dbReference>
<dbReference type="PANTHER" id="PTHR43673">
    <property type="entry name" value="NAD(P)H NITROREDUCTASE YDGI-RELATED"/>
    <property type="match status" value="1"/>
</dbReference>
<protein>
    <submittedName>
        <fullName evidence="7">Nitroreductase</fullName>
    </submittedName>
</protein>